<dbReference type="Proteomes" id="UP000823860">
    <property type="component" value="Unassembled WGS sequence"/>
</dbReference>
<name>A0A9D2HS36_9BACE</name>
<evidence type="ECO:0008006" key="3">
    <source>
        <dbReference type="Google" id="ProtNLM"/>
    </source>
</evidence>
<dbReference type="SUPFAM" id="SSF53795">
    <property type="entry name" value="PEP carboxykinase-like"/>
    <property type="match status" value="1"/>
</dbReference>
<sequence>MKNEQNYLIAGFRLRAEGDKLTTAMATLQGFKVFATDSREGNEPLIRLVATDEEAPTFGQEMYRSTVDDVTSRFGRYEDGYCFASDYADGRGIRMWNPQGTNVFYLSRDLDPRLLRFTCWIAFGIGIAPHDAVAIHTSVLTYQGKAVLFLGESGTGKSTHTRLWREYISGAALLNDDSPIVRIHDGIPYAYGSPWSGKTPCYKTERYPLAACVRLSQAPYNKMERLNIPRAYAALHPSCPPDFAYDDTLYDHISRVLNVLLGCVPVYHLACLPDEAAARLSCTTIFGQPCAE</sequence>
<reference evidence="1" key="1">
    <citation type="journal article" date="2021" name="PeerJ">
        <title>Extensive microbial diversity within the chicken gut microbiome revealed by metagenomics and culture.</title>
        <authorList>
            <person name="Gilroy R."/>
            <person name="Ravi A."/>
            <person name="Getino M."/>
            <person name="Pursley I."/>
            <person name="Horton D.L."/>
            <person name="Alikhan N.F."/>
            <person name="Baker D."/>
            <person name="Gharbi K."/>
            <person name="Hall N."/>
            <person name="Watson M."/>
            <person name="Adriaenssens E.M."/>
            <person name="Foster-Nyarko E."/>
            <person name="Jarju S."/>
            <person name="Secka A."/>
            <person name="Antonio M."/>
            <person name="Oren A."/>
            <person name="Chaudhuri R.R."/>
            <person name="La Ragione R."/>
            <person name="Hildebrand F."/>
            <person name="Pallen M.J."/>
        </authorList>
    </citation>
    <scope>NUCLEOTIDE SEQUENCE</scope>
    <source>
        <strain evidence="1">ChiHecec1B25-7008</strain>
    </source>
</reference>
<protein>
    <recommendedName>
        <fullName evidence="3">Phosphoenolpyruvate carboxykinase</fullName>
    </recommendedName>
</protein>
<dbReference type="InterPro" id="IPR027417">
    <property type="entry name" value="P-loop_NTPase"/>
</dbReference>
<evidence type="ECO:0000313" key="1">
    <source>
        <dbReference type="EMBL" id="HJA83399.1"/>
    </source>
</evidence>
<comment type="caution">
    <text evidence="1">The sequence shown here is derived from an EMBL/GenBank/DDBJ whole genome shotgun (WGS) entry which is preliminary data.</text>
</comment>
<dbReference type="EMBL" id="DWZE01000064">
    <property type="protein sequence ID" value="HJA83399.1"/>
    <property type="molecule type" value="Genomic_DNA"/>
</dbReference>
<dbReference type="AlphaFoldDB" id="A0A9D2HS36"/>
<dbReference type="Gene3D" id="3.40.50.300">
    <property type="entry name" value="P-loop containing nucleotide triphosphate hydrolases"/>
    <property type="match status" value="1"/>
</dbReference>
<gene>
    <name evidence="1" type="ORF">H9785_05480</name>
</gene>
<organism evidence="1 2">
    <name type="scientific">Candidatus Bacteroides intestinavium</name>
    <dbReference type="NCBI Taxonomy" id="2838469"/>
    <lineage>
        <taxon>Bacteria</taxon>
        <taxon>Pseudomonadati</taxon>
        <taxon>Bacteroidota</taxon>
        <taxon>Bacteroidia</taxon>
        <taxon>Bacteroidales</taxon>
        <taxon>Bacteroidaceae</taxon>
        <taxon>Bacteroides</taxon>
    </lineage>
</organism>
<accession>A0A9D2HS36</accession>
<evidence type="ECO:0000313" key="2">
    <source>
        <dbReference type="Proteomes" id="UP000823860"/>
    </source>
</evidence>
<proteinExistence type="predicted"/>
<reference evidence="1" key="2">
    <citation type="submission" date="2021-04" db="EMBL/GenBank/DDBJ databases">
        <authorList>
            <person name="Gilroy R."/>
        </authorList>
    </citation>
    <scope>NUCLEOTIDE SEQUENCE</scope>
    <source>
        <strain evidence="1">ChiHecec1B25-7008</strain>
    </source>
</reference>